<accession>A0AAN9AK27</accession>
<proteinExistence type="predicted"/>
<dbReference type="Pfam" id="PF05699">
    <property type="entry name" value="Dimer_Tnp_hAT"/>
    <property type="match status" value="1"/>
</dbReference>
<name>A0AAN9AK27_9CAEN</name>
<dbReference type="InterPro" id="IPR008906">
    <property type="entry name" value="HATC_C_dom"/>
</dbReference>
<comment type="caution">
    <text evidence="2">The sequence shown here is derived from an EMBL/GenBank/DDBJ whole genome shotgun (WGS) entry which is preliminary data.</text>
</comment>
<organism evidence="2 3">
    <name type="scientific">Littorina saxatilis</name>
    <dbReference type="NCBI Taxonomy" id="31220"/>
    <lineage>
        <taxon>Eukaryota</taxon>
        <taxon>Metazoa</taxon>
        <taxon>Spiralia</taxon>
        <taxon>Lophotrochozoa</taxon>
        <taxon>Mollusca</taxon>
        <taxon>Gastropoda</taxon>
        <taxon>Caenogastropoda</taxon>
        <taxon>Littorinimorpha</taxon>
        <taxon>Littorinoidea</taxon>
        <taxon>Littorinidae</taxon>
        <taxon>Littorina</taxon>
    </lineage>
</organism>
<sequence>MVKEMAALHMSDLATRMKHQPLSIATDGDNDADKKQFPLVVRTLGSGGLVNSELLALPVCPGSATGENIFKLMDSEFKAQQIPWENCISFGCDNANVMTGCHKGVIASVRTKQPNVHMAGCCLHLVHIAAKKGAACLPPVEDILVDIFYYFNKSVNRQTELKGLQELYDVEQRKMPKHGCTRWLSIGRCLERLLKNWEPLIHFFRDEKAKTKGIGSHATSKAEGIHLFLRSPTNKLFCHFLSYTLKVYDQVLVQLQAEKPMVHSLRANLVRLVEDLFSRFMEPGAVFGVDIGKVQFEQRSKQKDDTELLIGSKARETLAQPTKFRLREKRISELFWAVRCYFQTVCRYHLDKLPLADQVLVHATVANPGERMVVRASALDHFLDTFPALIPKDATKDSIKEEFAAYQTAAIEDAVDNDECTDQVWKNIGVKYPRYLKLSFVMRGILTIPHSSAGCERVFSSVRKNCTAQRASMLPETTEALLVCKSRPGHFLDKEREHSSQTLESLKSAYYMSLQQ</sequence>
<reference evidence="2 3" key="1">
    <citation type="submission" date="2024-02" db="EMBL/GenBank/DDBJ databases">
        <title>Chromosome-scale genome assembly of the rough periwinkle Littorina saxatilis.</title>
        <authorList>
            <person name="De Jode A."/>
            <person name="Faria R."/>
            <person name="Formenti G."/>
            <person name="Sims Y."/>
            <person name="Smith T.P."/>
            <person name="Tracey A."/>
            <person name="Wood J.M.D."/>
            <person name="Zagrodzka Z.B."/>
            <person name="Johannesson K."/>
            <person name="Butlin R.K."/>
            <person name="Leder E.H."/>
        </authorList>
    </citation>
    <scope>NUCLEOTIDE SEQUENCE [LARGE SCALE GENOMIC DNA]</scope>
    <source>
        <strain evidence="2">Snail1</strain>
        <tissue evidence="2">Muscle</tissue>
    </source>
</reference>
<gene>
    <name evidence="2" type="ORF">V1264_022176</name>
</gene>
<dbReference type="GO" id="GO:0046983">
    <property type="term" value="F:protein dimerization activity"/>
    <property type="evidence" value="ECO:0007669"/>
    <property type="project" value="InterPro"/>
</dbReference>
<dbReference type="EMBL" id="JBAMIC010004070">
    <property type="protein sequence ID" value="KAK7088239.1"/>
    <property type="molecule type" value="Genomic_DNA"/>
</dbReference>
<dbReference type="Proteomes" id="UP001374579">
    <property type="component" value="Unassembled WGS sequence"/>
</dbReference>
<protein>
    <recommendedName>
        <fullName evidence="1">HAT C-terminal dimerisation domain-containing protein</fullName>
    </recommendedName>
</protein>
<dbReference type="SUPFAM" id="SSF53098">
    <property type="entry name" value="Ribonuclease H-like"/>
    <property type="match status" value="1"/>
</dbReference>
<dbReference type="AlphaFoldDB" id="A0AAN9AK27"/>
<dbReference type="PANTHER" id="PTHR37162:SF10">
    <property type="entry name" value="DUF4371 DOMAIN-CONTAINING PROTEIN"/>
    <property type="match status" value="1"/>
</dbReference>
<dbReference type="InterPro" id="IPR012337">
    <property type="entry name" value="RNaseH-like_sf"/>
</dbReference>
<keyword evidence="3" id="KW-1185">Reference proteome</keyword>
<evidence type="ECO:0000259" key="1">
    <source>
        <dbReference type="Pfam" id="PF05699"/>
    </source>
</evidence>
<evidence type="ECO:0000313" key="3">
    <source>
        <dbReference type="Proteomes" id="UP001374579"/>
    </source>
</evidence>
<dbReference type="PANTHER" id="PTHR37162">
    <property type="entry name" value="HAT FAMILY DIMERISATION DOMAINCONTAINING PROTEIN-RELATED"/>
    <property type="match status" value="1"/>
</dbReference>
<evidence type="ECO:0000313" key="2">
    <source>
        <dbReference type="EMBL" id="KAK7088239.1"/>
    </source>
</evidence>
<feature type="domain" description="HAT C-terminal dimerisation" evidence="1">
    <location>
        <begin position="425"/>
        <end position="485"/>
    </location>
</feature>